<dbReference type="EMBL" id="SZVP01000002">
    <property type="protein sequence ID" value="TMM46949.1"/>
    <property type="molecule type" value="Genomic_DNA"/>
</dbReference>
<dbReference type="SUPFAM" id="SSF53474">
    <property type="entry name" value="alpha/beta-Hydrolases"/>
    <property type="match status" value="1"/>
</dbReference>
<dbReference type="OrthoDB" id="5296151at2"/>
<keyword evidence="2" id="KW-0378">Hydrolase</keyword>
<protein>
    <submittedName>
        <fullName evidence="2">Alpha/beta fold hydrolase</fullName>
    </submittedName>
</protein>
<sequence length="284" mass="31254">MNHQASNSAKTQDLPLPTGHFVTLESGLTLHYLDQGQGPVIIWLHGSGPGASGFSNFKGNYPEFANAGYRNIILDLPGFGRSDKPDDVNYDLDFFVTALNGLINALGLSKVTLLGNSLGGAIALGQALDYPETVARLILMAPGGVEERETYFQMEGIVRMVDVFAKGPMGVEEMREVMSLQLFDSSILSDDILAERSAVAVTQPANLFTTMMVPNMTERLTELTCPVLGFWGTNDKFNPHEGMHKFLDNVATARFIMLNRCGHWVQVEHQQLFNRSCIDFLQHG</sequence>
<dbReference type="InterPro" id="IPR029058">
    <property type="entry name" value="AB_hydrolase_fold"/>
</dbReference>
<keyword evidence="3" id="KW-1185">Reference proteome</keyword>
<comment type="caution">
    <text evidence="2">The sequence shown here is derived from an EMBL/GenBank/DDBJ whole genome shotgun (WGS) entry which is preliminary data.</text>
</comment>
<dbReference type="RefSeq" id="WP_138620709.1">
    <property type="nucleotide sequence ID" value="NZ_SZVP01000002.1"/>
</dbReference>
<dbReference type="AlphaFoldDB" id="A0A8H2JN76"/>
<dbReference type="Pfam" id="PF12697">
    <property type="entry name" value="Abhydrolase_6"/>
    <property type="match status" value="1"/>
</dbReference>
<dbReference type="InterPro" id="IPR000073">
    <property type="entry name" value="AB_hydrolase_1"/>
</dbReference>
<dbReference type="PRINTS" id="PR00111">
    <property type="entry name" value="ABHYDROLASE"/>
</dbReference>
<accession>A0A8H2JN76</accession>
<proteinExistence type="predicted"/>
<dbReference type="PANTHER" id="PTHR46438">
    <property type="entry name" value="ALPHA/BETA-HYDROLASES SUPERFAMILY PROTEIN"/>
    <property type="match status" value="1"/>
</dbReference>
<name>A0A8H2JN76_9GAMM</name>
<dbReference type="PANTHER" id="PTHR46438:SF11">
    <property type="entry name" value="LIPASE-RELATED"/>
    <property type="match status" value="1"/>
</dbReference>
<dbReference type="Gene3D" id="3.40.50.1820">
    <property type="entry name" value="alpha/beta hydrolase"/>
    <property type="match status" value="1"/>
</dbReference>
<feature type="domain" description="AB hydrolase-1" evidence="1">
    <location>
        <begin position="41"/>
        <end position="273"/>
    </location>
</feature>
<gene>
    <name evidence="2" type="ORF">FCS21_04070</name>
</gene>
<evidence type="ECO:0000313" key="2">
    <source>
        <dbReference type="EMBL" id="TMM46949.1"/>
    </source>
</evidence>
<organism evidence="2 3">
    <name type="scientific">Colwellia ponticola</name>
    <dbReference type="NCBI Taxonomy" id="2304625"/>
    <lineage>
        <taxon>Bacteria</taxon>
        <taxon>Pseudomonadati</taxon>
        <taxon>Pseudomonadota</taxon>
        <taxon>Gammaproteobacteria</taxon>
        <taxon>Alteromonadales</taxon>
        <taxon>Colwelliaceae</taxon>
        <taxon>Colwellia</taxon>
    </lineage>
</organism>
<evidence type="ECO:0000313" key="3">
    <source>
        <dbReference type="Proteomes" id="UP000307702"/>
    </source>
</evidence>
<evidence type="ECO:0000259" key="1">
    <source>
        <dbReference type="Pfam" id="PF12697"/>
    </source>
</evidence>
<reference evidence="2 3" key="1">
    <citation type="submission" date="2019-05" db="EMBL/GenBank/DDBJ databases">
        <title>Colwellia ponticola sp. nov., isolated from seawater.</title>
        <authorList>
            <person name="Yoon J.-H."/>
        </authorList>
    </citation>
    <scope>NUCLEOTIDE SEQUENCE [LARGE SCALE GENOMIC DNA]</scope>
    <source>
        <strain evidence="2 3">OISW-25</strain>
    </source>
</reference>
<dbReference type="GO" id="GO:0016787">
    <property type="term" value="F:hydrolase activity"/>
    <property type="evidence" value="ECO:0007669"/>
    <property type="project" value="UniProtKB-KW"/>
</dbReference>
<dbReference type="Proteomes" id="UP000307702">
    <property type="component" value="Unassembled WGS sequence"/>
</dbReference>